<comment type="caution">
    <text evidence="1">The sequence shown here is derived from an EMBL/GenBank/DDBJ whole genome shotgun (WGS) entry which is preliminary data.</text>
</comment>
<dbReference type="Proteomes" id="UP000693946">
    <property type="component" value="Unassembled WGS sequence"/>
</dbReference>
<evidence type="ECO:0000313" key="2">
    <source>
        <dbReference type="Proteomes" id="UP000693946"/>
    </source>
</evidence>
<organism evidence="1 2">
    <name type="scientific">Solea senegalensis</name>
    <name type="common">Senegalese sole</name>
    <dbReference type="NCBI Taxonomy" id="28829"/>
    <lineage>
        <taxon>Eukaryota</taxon>
        <taxon>Metazoa</taxon>
        <taxon>Chordata</taxon>
        <taxon>Craniata</taxon>
        <taxon>Vertebrata</taxon>
        <taxon>Euteleostomi</taxon>
        <taxon>Actinopterygii</taxon>
        <taxon>Neopterygii</taxon>
        <taxon>Teleostei</taxon>
        <taxon>Neoteleostei</taxon>
        <taxon>Acanthomorphata</taxon>
        <taxon>Carangaria</taxon>
        <taxon>Pleuronectiformes</taxon>
        <taxon>Pleuronectoidei</taxon>
        <taxon>Soleidae</taxon>
        <taxon>Solea</taxon>
    </lineage>
</organism>
<dbReference type="EMBL" id="JAGKHQ010001197">
    <property type="protein sequence ID" value="KAG7459295.1"/>
    <property type="molecule type" value="Genomic_DNA"/>
</dbReference>
<proteinExistence type="predicted"/>
<name>A0AAV6PHR3_SOLSE</name>
<keyword evidence="2" id="KW-1185">Reference proteome</keyword>
<evidence type="ECO:0000313" key="1">
    <source>
        <dbReference type="EMBL" id="KAG7459295.1"/>
    </source>
</evidence>
<gene>
    <name evidence="1" type="ORF">JOB18_044424</name>
</gene>
<feature type="non-terminal residue" evidence="1">
    <location>
        <position position="1"/>
    </location>
</feature>
<reference evidence="1 2" key="1">
    <citation type="journal article" date="2021" name="Sci. Rep.">
        <title>Chromosome anchoring in Senegalese sole (Solea senegalensis) reveals sex-associated markers and genome rearrangements in flatfish.</title>
        <authorList>
            <person name="Guerrero-Cozar I."/>
            <person name="Gomez-Garrido J."/>
            <person name="Berbel C."/>
            <person name="Martinez-Blanch J.F."/>
            <person name="Alioto T."/>
            <person name="Claros M.G."/>
            <person name="Gagnaire P.A."/>
            <person name="Manchado M."/>
        </authorList>
    </citation>
    <scope>NUCLEOTIDE SEQUENCE [LARGE SCALE GENOMIC DNA]</scope>
    <source>
        <strain evidence="1">Sse05_10M</strain>
    </source>
</reference>
<sequence length="107" mass="12506">VIGLCFDGIKFRPGAKLGPRGFSARRRRREVPAAREREQRIEEGGSFELAENQPLSAERGGGGLSWPTRPYNCFQRRLHCMRWTHQVQTVALCCYYCEAAWWRRYRS</sequence>
<accession>A0AAV6PHR3</accession>
<protein>
    <submittedName>
        <fullName evidence="1">Uncharacterized protein</fullName>
    </submittedName>
</protein>
<dbReference type="AlphaFoldDB" id="A0AAV6PHR3"/>